<evidence type="ECO:0000313" key="1">
    <source>
        <dbReference type="EMBL" id="SEB07255.1"/>
    </source>
</evidence>
<name>A0A1H4GCD2_9BACI</name>
<reference evidence="1 2" key="1">
    <citation type="submission" date="2016-10" db="EMBL/GenBank/DDBJ databases">
        <authorList>
            <person name="de Groot N.N."/>
        </authorList>
    </citation>
    <scope>NUCLEOTIDE SEQUENCE [LARGE SCALE GENOMIC DNA]</scope>
    <source>
        <strain evidence="1 2">CCM7597</strain>
    </source>
</reference>
<dbReference type="RefSeq" id="WP_093045961.1">
    <property type="nucleotide sequence ID" value="NZ_FNQR01000015.1"/>
</dbReference>
<protein>
    <submittedName>
        <fullName evidence="1">Uncharacterized protein</fullName>
    </submittedName>
</protein>
<dbReference type="AlphaFoldDB" id="A0A1H4GCD2"/>
<keyword evidence="2" id="KW-1185">Reference proteome</keyword>
<proteinExistence type="predicted"/>
<sequence>MKKIRIREKCPICQLSLEIDLNEVNKHIIVKECPAKHYKKENHPLLGTTFEYYKDNDKSNERGVGLDA</sequence>
<gene>
    <name evidence="1" type="ORF">SAMN05421743_11532</name>
</gene>
<accession>A0A1H4GCD2</accession>
<dbReference type="Proteomes" id="UP000198584">
    <property type="component" value="Unassembled WGS sequence"/>
</dbReference>
<dbReference type="EMBL" id="FNQR01000015">
    <property type="protein sequence ID" value="SEB07255.1"/>
    <property type="molecule type" value="Genomic_DNA"/>
</dbReference>
<dbReference type="STRING" id="571932.SAMN05421743_11532"/>
<dbReference type="OrthoDB" id="2382036at2"/>
<organism evidence="1 2">
    <name type="scientific">Thalassobacillus cyri</name>
    <dbReference type="NCBI Taxonomy" id="571932"/>
    <lineage>
        <taxon>Bacteria</taxon>
        <taxon>Bacillati</taxon>
        <taxon>Bacillota</taxon>
        <taxon>Bacilli</taxon>
        <taxon>Bacillales</taxon>
        <taxon>Bacillaceae</taxon>
        <taxon>Thalassobacillus</taxon>
    </lineage>
</organism>
<evidence type="ECO:0000313" key="2">
    <source>
        <dbReference type="Proteomes" id="UP000198584"/>
    </source>
</evidence>